<dbReference type="EMBL" id="FNRJ01000020">
    <property type="protein sequence ID" value="SEB13106.1"/>
    <property type="molecule type" value="Genomic_DNA"/>
</dbReference>
<name>A0A1H4GTZ4_9GAMM</name>
<feature type="domain" description="FlgO" evidence="2">
    <location>
        <begin position="46"/>
        <end position="174"/>
    </location>
</feature>
<keyword evidence="4" id="KW-1185">Reference proteome</keyword>
<dbReference type="OrthoDB" id="8479562at2"/>
<protein>
    <recommendedName>
        <fullName evidence="2">FlgO domain-containing protein</fullName>
    </recommendedName>
</protein>
<dbReference type="AlphaFoldDB" id="A0A1H4GTZ4"/>
<evidence type="ECO:0000313" key="3">
    <source>
        <dbReference type="EMBL" id="SEB13106.1"/>
    </source>
</evidence>
<accession>A0A1H4GTZ4</accession>
<dbReference type="InterPro" id="IPR041215">
    <property type="entry name" value="FlgO_dom"/>
</dbReference>
<evidence type="ECO:0000313" key="4">
    <source>
        <dbReference type="Proteomes" id="UP000242469"/>
    </source>
</evidence>
<dbReference type="PROSITE" id="PS51257">
    <property type="entry name" value="PROKAR_LIPOPROTEIN"/>
    <property type="match status" value="1"/>
</dbReference>
<dbReference type="RefSeq" id="WP_091827822.1">
    <property type="nucleotide sequence ID" value="NZ_FNRJ01000020.1"/>
</dbReference>
<evidence type="ECO:0000256" key="1">
    <source>
        <dbReference type="SAM" id="SignalP"/>
    </source>
</evidence>
<organism evidence="3 4">
    <name type="scientific">Marinobacterium iners DSM 11526</name>
    <dbReference type="NCBI Taxonomy" id="1122198"/>
    <lineage>
        <taxon>Bacteria</taxon>
        <taxon>Pseudomonadati</taxon>
        <taxon>Pseudomonadota</taxon>
        <taxon>Gammaproteobacteria</taxon>
        <taxon>Oceanospirillales</taxon>
        <taxon>Oceanospirillaceae</taxon>
        <taxon>Marinobacterium</taxon>
    </lineage>
</organism>
<keyword evidence="1" id="KW-0732">Signal</keyword>
<gene>
    <name evidence="3" type="ORF">SAMN02745729_12040</name>
</gene>
<dbReference type="Proteomes" id="UP000242469">
    <property type="component" value="Unassembled WGS sequence"/>
</dbReference>
<sequence length="184" mass="20004">MLKRCKHYLTAGAVAVMLLGTAGCSTSQPTASAHSAEVDLISEVREASNQLISKSSGINSHDPLLAATFADIDDLQQSSTFGRALTEQFTSALTSKGLPVIEVKMRESLFIKERTGELILSRKLNSLVEAHDAQAVLLGTYAMGGNYVYVNVRLVRTSDNIILGSHDFSLPLNRDIKAMLPRRR</sequence>
<feature type="signal peptide" evidence="1">
    <location>
        <begin position="1"/>
        <end position="27"/>
    </location>
</feature>
<proteinExistence type="predicted"/>
<evidence type="ECO:0000259" key="2">
    <source>
        <dbReference type="Pfam" id="PF17680"/>
    </source>
</evidence>
<dbReference type="Pfam" id="PF17680">
    <property type="entry name" value="FlgO"/>
    <property type="match status" value="1"/>
</dbReference>
<feature type="chain" id="PRO_5017313118" description="FlgO domain-containing protein" evidence="1">
    <location>
        <begin position="28"/>
        <end position="184"/>
    </location>
</feature>
<dbReference type="STRING" id="1122198.SAMN02745729_12040"/>
<reference evidence="4" key="1">
    <citation type="submission" date="2016-10" db="EMBL/GenBank/DDBJ databases">
        <authorList>
            <person name="Varghese N."/>
            <person name="Submissions S."/>
        </authorList>
    </citation>
    <scope>NUCLEOTIDE SEQUENCE [LARGE SCALE GENOMIC DNA]</scope>
    <source>
        <strain evidence="4">DSM 11526</strain>
    </source>
</reference>